<evidence type="ECO:0000313" key="1">
    <source>
        <dbReference type="EMBL" id="SBT44038.1"/>
    </source>
</evidence>
<reference evidence="3 4" key="2">
    <citation type="submission" date="2016-05" db="EMBL/GenBank/DDBJ databases">
        <authorList>
            <person name="Naeem Raeece"/>
        </authorList>
    </citation>
    <scope>NUCLEOTIDE SEQUENCE [LARGE SCALE GENOMIC DNA]</scope>
</reference>
<dbReference type="Proteomes" id="UP000078550">
    <property type="component" value="Unassembled WGS sequence"/>
</dbReference>
<proteinExistence type="predicted"/>
<dbReference type="EMBL" id="FLRD01000132">
    <property type="protein sequence ID" value="SBT44038.1"/>
    <property type="molecule type" value="Genomic_DNA"/>
</dbReference>
<evidence type="ECO:0000313" key="2">
    <source>
        <dbReference type="EMBL" id="SBT44547.1"/>
    </source>
</evidence>
<organism evidence="1 4">
    <name type="scientific">Plasmodium ovale wallikeri</name>
    <dbReference type="NCBI Taxonomy" id="864142"/>
    <lineage>
        <taxon>Eukaryota</taxon>
        <taxon>Sar</taxon>
        <taxon>Alveolata</taxon>
        <taxon>Apicomplexa</taxon>
        <taxon>Aconoidasida</taxon>
        <taxon>Haemosporida</taxon>
        <taxon>Plasmodiidae</taxon>
        <taxon>Plasmodium</taxon>
        <taxon>Plasmodium (Plasmodium)</taxon>
    </lineage>
</organism>
<dbReference type="EMBL" id="FLRE01000173">
    <property type="protein sequence ID" value="SBT44547.1"/>
    <property type="molecule type" value="Genomic_DNA"/>
</dbReference>
<reference evidence="1" key="1">
    <citation type="submission" date="2016-05" db="EMBL/GenBank/DDBJ databases">
        <authorList>
            <person name="Lavstsen T."/>
            <person name="Jespersen J.S."/>
        </authorList>
    </citation>
    <scope>NUCLEOTIDE SEQUENCE [LARGE SCALE GENOMIC DNA]</scope>
</reference>
<gene>
    <name evidence="1" type="ORF">POVWA1_049050</name>
    <name evidence="2" type="ORF">POVWA2_048110</name>
</gene>
<accession>A0A1A8ZJH0</accession>
<sequence>MKTLTTPGTTTLVQFHYVTLVIESQRLKRYLIDCRKNMKEKCVKIVARDHAISCAFTLLERMRREFQQLKHFIKYRNLEDKGADRRKILEVNIYLLLVS</sequence>
<evidence type="ECO:0000313" key="3">
    <source>
        <dbReference type="Proteomes" id="UP000078550"/>
    </source>
</evidence>
<dbReference type="AlphaFoldDB" id="A0A1A8ZJH0"/>
<keyword evidence="4" id="KW-1185">Reference proteome</keyword>
<protein>
    <submittedName>
        <fullName evidence="1">Uncharacterized protein</fullName>
    </submittedName>
</protein>
<name>A0A1A8ZJH0_PLAOA</name>
<evidence type="ECO:0000313" key="4">
    <source>
        <dbReference type="Proteomes" id="UP000078555"/>
    </source>
</evidence>
<dbReference type="Proteomes" id="UP000078555">
    <property type="component" value="Unassembled WGS sequence"/>
</dbReference>